<evidence type="ECO:0000313" key="13">
    <source>
        <dbReference type="EMBL" id="EMR89766.1"/>
    </source>
</evidence>
<feature type="transmembrane region" description="Helical" evidence="8">
    <location>
        <begin position="20"/>
        <end position="45"/>
    </location>
</feature>
<dbReference type="PANTHER" id="PTHR13018:SF26">
    <property type="entry name" value="DOMAIN PROTEIN, PUTATIVE (AFU_ORTHOLOGUE AFUA_5G10920)-RELATED"/>
    <property type="match status" value="1"/>
</dbReference>
<evidence type="ECO:0000256" key="8">
    <source>
        <dbReference type="SAM" id="Phobius"/>
    </source>
</evidence>
<dbReference type="OrthoDB" id="1076608at2759"/>
<feature type="region of interest" description="Disordered" evidence="7">
    <location>
        <begin position="736"/>
        <end position="756"/>
    </location>
</feature>
<name>M7U1K7_BOTF1</name>
<feature type="transmembrane region" description="Helical" evidence="8">
    <location>
        <begin position="590"/>
        <end position="612"/>
    </location>
</feature>
<feature type="region of interest" description="Disordered" evidence="7">
    <location>
        <begin position="1"/>
        <end position="20"/>
    </location>
</feature>
<evidence type="ECO:0000259" key="12">
    <source>
        <dbReference type="Pfam" id="PF14703"/>
    </source>
</evidence>
<evidence type="ECO:0000259" key="10">
    <source>
        <dbReference type="Pfam" id="PF12621"/>
    </source>
</evidence>
<feature type="transmembrane region" description="Helical" evidence="8">
    <location>
        <begin position="618"/>
        <end position="637"/>
    </location>
</feature>
<dbReference type="Pfam" id="PF14703">
    <property type="entry name" value="PHM7_cyt"/>
    <property type="match status" value="1"/>
</dbReference>
<keyword evidence="4 8" id="KW-0812">Transmembrane</keyword>
<feature type="transmembrane region" description="Helical" evidence="8">
    <location>
        <begin position="100"/>
        <end position="124"/>
    </location>
</feature>
<dbReference type="AlphaFoldDB" id="M7U1K7"/>
<evidence type="ECO:0000313" key="14">
    <source>
        <dbReference type="Proteomes" id="UP000012045"/>
    </source>
</evidence>
<dbReference type="PANTHER" id="PTHR13018">
    <property type="entry name" value="PROBABLE MEMBRANE PROTEIN DUF221-RELATED"/>
    <property type="match status" value="1"/>
</dbReference>
<proteinExistence type="inferred from homology"/>
<dbReference type="InterPro" id="IPR045122">
    <property type="entry name" value="Csc1-like"/>
</dbReference>
<keyword evidence="6 8" id="KW-0472">Membrane</keyword>
<dbReference type="EMBL" id="KB707726">
    <property type="protein sequence ID" value="EMR89766.1"/>
    <property type="molecule type" value="Genomic_DNA"/>
</dbReference>
<feature type="transmembrane region" description="Helical" evidence="8">
    <location>
        <begin position="451"/>
        <end position="477"/>
    </location>
</feature>
<feature type="transmembrane region" description="Helical" evidence="8">
    <location>
        <begin position="151"/>
        <end position="170"/>
    </location>
</feature>
<dbReference type="GO" id="GO:0005886">
    <property type="term" value="C:plasma membrane"/>
    <property type="evidence" value="ECO:0007669"/>
    <property type="project" value="TreeGrafter"/>
</dbReference>
<feature type="domain" description="CSC1/OSCA1-like cytosolic" evidence="12">
    <location>
        <begin position="195"/>
        <end position="394"/>
    </location>
</feature>
<dbReference type="Pfam" id="PF12621">
    <property type="entry name" value="PHM7_ext"/>
    <property type="match status" value="1"/>
</dbReference>
<evidence type="ECO:0000259" key="9">
    <source>
        <dbReference type="Pfam" id="PF02714"/>
    </source>
</evidence>
<dbReference type="GO" id="GO:0005227">
    <property type="term" value="F:calcium-activated cation channel activity"/>
    <property type="evidence" value="ECO:0007669"/>
    <property type="project" value="InterPro"/>
</dbReference>
<feature type="transmembrane region" description="Helical" evidence="8">
    <location>
        <begin position="498"/>
        <end position="526"/>
    </location>
</feature>
<organism evidence="13 14">
    <name type="scientific">Botryotinia fuckeliana (strain BcDW1)</name>
    <name type="common">Noble rot fungus</name>
    <name type="synonym">Botrytis cinerea</name>
    <dbReference type="NCBI Taxonomy" id="1290391"/>
    <lineage>
        <taxon>Eukaryota</taxon>
        <taxon>Fungi</taxon>
        <taxon>Dikarya</taxon>
        <taxon>Ascomycota</taxon>
        <taxon>Pezizomycotina</taxon>
        <taxon>Leotiomycetes</taxon>
        <taxon>Helotiales</taxon>
        <taxon>Sclerotiniaceae</taxon>
        <taxon>Botrytis</taxon>
    </lineage>
</organism>
<evidence type="ECO:0000256" key="1">
    <source>
        <dbReference type="ARBA" id="ARBA00004141"/>
    </source>
</evidence>
<feature type="transmembrane region" description="Helical" evidence="8">
    <location>
        <begin position="546"/>
        <end position="570"/>
    </location>
</feature>
<evidence type="ECO:0000256" key="2">
    <source>
        <dbReference type="ARBA" id="ARBA00007779"/>
    </source>
</evidence>
<evidence type="ECO:0000256" key="5">
    <source>
        <dbReference type="ARBA" id="ARBA00022989"/>
    </source>
</evidence>
<feature type="domain" description="CSC1/OSCA1-like 7TM region" evidence="9">
    <location>
        <begin position="406"/>
        <end position="678"/>
    </location>
</feature>
<dbReference type="InterPro" id="IPR032880">
    <property type="entry name" value="CSC1/OSCA1-like_N"/>
</dbReference>
<dbReference type="Pfam" id="PF02714">
    <property type="entry name" value="RSN1_7TM"/>
    <property type="match status" value="1"/>
</dbReference>
<sequence length="868" mass="96643">MFNSSSQTAGSGTSTTTSSSASSLVSTLIPVAALAAVYIIAFLVLRAKYLRVYQPRTFLPTLREDERTSRLSDSKFGWLAPFRSIPDEHVLDHQSLDGYFYLRFFGLLTKICFVGCCITFPILFPVNATGGGGQKELDILSFSNVIDKNRYYAHTFVAWIFLSFVIFMITKETMFFINVRHNYMLAPFNASRISSKTVLFTFIPQEHLNESALKEALGGDAVVARIWMAKDCEKLTEKVEERDTDAMKLENAEIKLIKAANDRRLKWEKKWAKAEKKGKPKPARKNVDTEAGLVSEWMKKTDRPSHRLGKIPLIGKKVDTIDWSRNELHRLIPEIEKEQETVMGQNGTSLPAAFVEFRSQFEANYAFQRLSAKNPAKLDPRAVAVKPQEVIWKNLKIKKMQRKMRVIATATFLTAMIIFWSIPVAVVGAISNINYLTEKVPFLSFINDIPSVILGVVTGLLPSVALSILMALVPIVCRWMAKLSGEVTTPAVELKCQNWYFAFQVIQVFLVTTFSSGAAAVVSEIIEDPSSATTLLAQSLPKASNFFISYIIVQGLGVAAGNLINIGALVMLTVGGKFLDKSPRKMYNRYITLAGLGWGSLYPKFACLGVIAISYSCIAPLVLGFATIGFAIVYLAVRYNMFFVLSNDVDTLGSSYAKALQQLMVGVYISEVCLLGLFAINTSIGPIVLMVVFIFLTAAYHAVMRHALKPLTIYLPRSTDGDDQVALFEMPSNNTHEYTKSALPPTQSDGRGDDAKKSKKAAMLGKLFDPRKFKSHARAKKFVTSREELPSYEEAVENEAYLDPAITSPPQTLWIVRDEMGISQHEVEATIGIISISDELSTFNEKGKVVWNQDTVLQAPIREKRVDY</sequence>
<feature type="domain" description="10TM putative phosphate transporter extracellular tail" evidence="10">
    <location>
        <begin position="768"/>
        <end position="853"/>
    </location>
</feature>
<evidence type="ECO:0000256" key="3">
    <source>
        <dbReference type="ARBA" id="ARBA00022448"/>
    </source>
</evidence>
<feature type="transmembrane region" description="Helical" evidence="8">
    <location>
        <begin position="406"/>
        <end position="431"/>
    </location>
</feature>
<evidence type="ECO:0000256" key="6">
    <source>
        <dbReference type="ARBA" id="ARBA00023136"/>
    </source>
</evidence>
<protein>
    <submittedName>
        <fullName evidence="13">Putative duf221 domain-containing protein</fullName>
    </submittedName>
</protein>
<accession>M7U1K7</accession>
<comment type="similarity">
    <text evidence="2">Belongs to the CSC1 (TC 1.A.17) family.</text>
</comment>
<evidence type="ECO:0000259" key="11">
    <source>
        <dbReference type="Pfam" id="PF13967"/>
    </source>
</evidence>
<dbReference type="InterPro" id="IPR022257">
    <property type="entry name" value="PHM7_ext"/>
</dbReference>
<comment type="subcellular location">
    <subcellularLocation>
        <location evidence="1">Membrane</location>
        <topology evidence="1">Multi-pass membrane protein</topology>
    </subcellularLocation>
</comment>
<evidence type="ECO:0000256" key="7">
    <source>
        <dbReference type="SAM" id="MobiDB-lite"/>
    </source>
</evidence>
<evidence type="ECO:0000256" key="4">
    <source>
        <dbReference type="ARBA" id="ARBA00022692"/>
    </source>
</evidence>
<gene>
    <name evidence="13" type="ORF">BcDW1_1602</name>
</gene>
<reference evidence="14" key="1">
    <citation type="journal article" date="2013" name="Genome Announc.">
        <title>Draft genome sequence of Botrytis cinerea BcDW1, inoculum for noble rot of grape berries.</title>
        <authorList>
            <person name="Blanco-Ulate B."/>
            <person name="Allen G."/>
            <person name="Powell A.L."/>
            <person name="Cantu D."/>
        </authorList>
    </citation>
    <scope>NUCLEOTIDE SEQUENCE [LARGE SCALE GENOMIC DNA]</scope>
    <source>
        <strain evidence="14">BcDW1</strain>
    </source>
</reference>
<keyword evidence="3" id="KW-0813">Transport</keyword>
<dbReference type="HOGENOM" id="CLU_002458_2_1_1"/>
<dbReference type="Proteomes" id="UP000012045">
    <property type="component" value="Unassembled WGS sequence"/>
</dbReference>
<dbReference type="InterPro" id="IPR027815">
    <property type="entry name" value="CSC1/OSCA1-like_cyt"/>
</dbReference>
<keyword evidence="5 8" id="KW-1133">Transmembrane helix</keyword>
<dbReference type="Pfam" id="PF13967">
    <property type="entry name" value="RSN1_TM"/>
    <property type="match status" value="1"/>
</dbReference>
<feature type="domain" description="CSC1/OSCA1-like N-terminal transmembrane" evidence="11">
    <location>
        <begin position="24"/>
        <end position="172"/>
    </location>
</feature>
<dbReference type="InterPro" id="IPR003864">
    <property type="entry name" value="CSC1/OSCA1-like_7TM"/>
</dbReference>